<dbReference type="Pfam" id="PF01535">
    <property type="entry name" value="PPR"/>
    <property type="match status" value="6"/>
</dbReference>
<dbReference type="InterPro" id="IPR002885">
    <property type="entry name" value="PPR_rpt"/>
</dbReference>
<dbReference type="GO" id="GO:0009451">
    <property type="term" value="P:RNA modification"/>
    <property type="evidence" value="ECO:0007669"/>
    <property type="project" value="InterPro"/>
</dbReference>
<dbReference type="GO" id="GO:0003723">
    <property type="term" value="F:RNA binding"/>
    <property type="evidence" value="ECO:0007669"/>
    <property type="project" value="InterPro"/>
</dbReference>
<dbReference type="AlphaFoldDB" id="A0AA88QXR0"/>
<sequence length="679" mass="75838">MYEQFHRSLKDGLKSHAHAIKSGSLSIYTCNQLIHCYSKHGLIQHARKLFDGMPQRNVYTWNAMIWAHIRTQNLAQAQALFNASPHKDSVTYNSMLSGYVNSDGYETHALKLFVEMHSVGDKARIDEVTFTTMLNLIAKLGSLSYGRQLHSAMAKTGNNLNGFAVSALIDMYSKCGCFQEACQVFHGCGGWVVDLVSKNAMVAACCREGDLEMARDIFWSEPDLNDTVSWNTLISGYAQNGHQKETIRMFRNMVEDGVILNEHTFASVLSACSGLKRLKLGKELHAWVLKDGMISNPFISSGIVDVYCKCGIMKCAEFVHSIFGMGNTFLITSMILGYSTQGNMAEARRLFDSLAEKNSVVWTAMFSGYVKSRQCVNVFELFNEFKTKEKIVPDALILITVLGACGVRASVDPGKQIHAYLFRIGTEMDEKMKSAIVDMYAKCGNIKYAQNVFDRVANRDSILYNVMIAGYAHNGYEYEALQLFQEMKERKLLPNAATFVAVLSACRHCGLVEVGENYFTSMTEDYAIKPENDHYACMIDLYGRANELEKAVAFMDFIPIESDAVILGTFLNACKMNRNLILAREAEEKLLRIEGGNGARYVQLANVYASEGRWDEMGRIRKKMRGKEGYSLMPTSWSQDAPSAESNVPGGSTVRVIITSSGRTGVSCHTCEMVRQILE</sequence>
<gene>
    <name evidence="3" type="ORF">RJ640_016439</name>
</gene>
<dbReference type="FunFam" id="1.25.40.10:FF:000090">
    <property type="entry name" value="Pentatricopeptide repeat-containing protein, chloroplastic"/>
    <property type="match status" value="1"/>
</dbReference>
<feature type="repeat" description="PPR" evidence="2">
    <location>
        <begin position="226"/>
        <end position="260"/>
    </location>
</feature>
<keyword evidence="4" id="KW-1185">Reference proteome</keyword>
<evidence type="ECO:0000256" key="1">
    <source>
        <dbReference type="ARBA" id="ARBA00022737"/>
    </source>
</evidence>
<dbReference type="InterPro" id="IPR011990">
    <property type="entry name" value="TPR-like_helical_dom_sf"/>
</dbReference>
<dbReference type="Pfam" id="PF20431">
    <property type="entry name" value="E_motif"/>
    <property type="match status" value="1"/>
</dbReference>
<dbReference type="Pfam" id="PF13041">
    <property type="entry name" value="PPR_2"/>
    <property type="match status" value="3"/>
</dbReference>
<dbReference type="InterPro" id="IPR046848">
    <property type="entry name" value="E_motif"/>
</dbReference>
<dbReference type="EMBL" id="JAVXUO010001883">
    <property type="protein sequence ID" value="KAK2978337.1"/>
    <property type="molecule type" value="Genomic_DNA"/>
</dbReference>
<feature type="repeat" description="PPR" evidence="2">
    <location>
        <begin position="26"/>
        <end position="60"/>
    </location>
</feature>
<dbReference type="InterPro" id="IPR046960">
    <property type="entry name" value="PPR_At4g14850-like_plant"/>
</dbReference>
<protein>
    <recommendedName>
        <fullName evidence="5">Pentatricopeptide repeat-containing protein</fullName>
    </recommendedName>
</protein>
<evidence type="ECO:0008006" key="5">
    <source>
        <dbReference type="Google" id="ProtNLM"/>
    </source>
</evidence>
<feature type="repeat" description="PPR" evidence="2">
    <location>
        <begin position="460"/>
        <end position="494"/>
    </location>
</feature>
<organism evidence="3 4">
    <name type="scientific">Escallonia rubra</name>
    <dbReference type="NCBI Taxonomy" id="112253"/>
    <lineage>
        <taxon>Eukaryota</taxon>
        <taxon>Viridiplantae</taxon>
        <taxon>Streptophyta</taxon>
        <taxon>Embryophyta</taxon>
        <taxon>Tracheophyta</taxon>
        <taxon>Spermatophyta</taxon>
        <taxon>Magnoliopsida</taxon>
        <taxon>eudicotyledons</taxon>
        <taxon>Gunneridae</taxon>
        <taxon>Pentapetalae</taxon>
        <taxon>asterids</taxon>
        <taxon>campanulids</taxon>
        <taxon>Escalloniales</taxon>
        <taxon>Escalloniaceae</taxon>
        <taxon>Escallonia</taxon>
    </lineage>
</organism>
<feature type="repeat" description="PPR" evidence="2">
    <location>
        <begin position="88"/>
        <end position="123"/>
    </location>
</feature>
<evidence type="ECO:0000256" key="2">
    <source>
        <dbReference type="PROSITE-ProRule" id="PRU00708"/>
    </source>
</evidence>
<reference evidence="3" key="1">
    <citation type="submission" date="2022-12" db="EMBL/GenBank/DDBJ databases">
        <title>Draft genome assemblies for two species of Escallonia (Escalloniales).</title>
        <authorList>
            <person name="Chanderbali A."/>
            <person name="Dervinis C."/>
            <person name="Anghel I."/>
            <person name="Soltis D."/>
            <person name="Soltis P."/>
            <person name="Zapata F."/>
        </authorList>
    </citation>
    <scope>NUCLEOTIDE SEQUENCE</scope>
    <source>
        <strain evidence="3">UCBG92.1500</strain>
        <tissue evidence="3">Leaf</tissue>
    </source>
</reference>
<name>A0AA88QXR0_9ASTE</name>
<dbReference type="FunFam" id="1.25.40.10:FF:000442">
    <property type="entry name" value="Pentatricopeptide repeat-containing protein At3g49710"/>
    <property type="match status" value="1"/>
</dbReference>
<keyword evidence="1" id="KW-0677">Repeat</keyword>
<proteinExistence type="predicted"/>
<comment type="caution">
    <text evidence="3">The sequence shown here is derived from an EMBL/GenBank/DDBJ whole genome shotgun (WGS) entry which is preliminary data.</text>
</comment>
<dbReference type="PANTHER" id="PTHR47926">
    <property type="entry name" value="PENTATRICOPEPTIDE REPEAT-CONTAINING PROTEIN"/>
    <property type="match status" value="1"/>
</dbReference>
<evidence type="ECO:0000313" key="4">
    <source>
        <dbReference type="Proteomes" id="UP001187471"/>
    </source>
</evidence>
<dbReference type="NCBIfam" id="TIGR00756">
    <property type="entry name" value="PPR"/>
    <property type="match status" value="4"/>
</dbReference>
<dbReference type="Gene3D" id="1.25.40.10">
    <property type="entry name" value="Tetratricopeptide repeat domain"/>
    <property type="match status" value="4"/>
</dbReference>
<accession>A0AA88QXR0</accession>
<dbReference type="PANTHER" id="PTHR47926:SF387">
    <property type="entry name" value="PENTATRICOPEPTIDE REPEAT-CONTAINING PROTEIN"/>
    <property type="match status" value="1"/>
</dbReference>
<dbReference type="Proteomes" id="UP001187471">
    <property type="component" value="Unassembled WGS sequence"/>
</dbReference>
<dbReference type="PROSITE" id="PS51375">
    <property type="entry name" value="PPR"/>
    <property type="match status" value="4"/>
</dbReference>
<evidence type="ECO:0000313" key="3">
    <source>
        <dbReference type="EMBL" id="KAK2978337.1"/>
    </source>
</evidence>